<dbReference type="Pfam" id="PF03928">
    <property type="entry name" value="HbpS-like"/>
    <property type="match status" value="1"/>
</dbReference>
<evidence type="ECO:0000313" key="1">
    <source>
        <dbReference type="EMBL" id="OYO08009.1"/>
    </source>
</evidence>
<dbReference type="AlphaFoldDB" id="A0A255FWD8"/>
<dbReference type="InterPro" id="IPR005624">
    <property type="entry name" value="PduO/GlcC-like"/>
</dbReference>
<keyword evidence="2" id="KW-1185">Reference proteome</keyword>
<organism evidence="1 2">
    <name type="scientific">Enemella evansiae</name>
    <dbReference type="NCBI Taxonomy" id="2016499"/>
    <lineage>
        <taxon>Bacteria</taxon>
        <taxon>Bacillati</taxon>
        <taxon>Actinomycetota</taxon>
        <taxon>Actinomycetes</taxon>
        <taxon>Propionibacteriales</taxon>
        <taxon>Propionibacteriaceae</taxon>
        <taxon>Enemella</taxon>
    </lineage>
</organism>
<dbReference type="PANTHER" id="PTHR34309">
    <property type="entry name" value="SLR1406 PROTEIN"/>
    <property type="match status" value="1"/>
</dbReference>
<accession>A0A255FWD8</accession>
<dbReference type="InterPro" id="IPR052517">
    <property type="entry name" value="GlcG_carb_metab_protein"/>
</dbReference>
<name>A0A255FWD8_9ACTN</name>
<dbReference type="OrthoDB" id="3732157at2"/>
<gene>
    <name evidence="1" type="ORF">CGZ94_20800</name>
</gene>
<evidence type="ECO:0000313" key="2">
    <source>
        <dbReference type="Proteomes" id="UP000215896"/>
    </source>
</evidence>
<comment type="caution">
    <text evidence="1">The sequence shown here is derived from an EMBL/GenBank/DDBJ whole genome shotgun (WGS) entry which is preliminary data.</text>
</comment>
<protein>
    <submittedName>
        <fullName evidence="1">Cobalamin adenosyltransferase</fullName>
    </submittedName>
</protein>
<dbReference type="Gene3D" id="3.30.450.150">
    <property type="entry name" value="Haem-degrading domain"/>
    <property type="match status" value="1"/>
</dbReference>
<dbReference type="PANTHER" id="PTHR34309:SF1">
    <property type="entry name" value="PROTEIN GLCG"/>
    <property type="match status" value="1"/>
</dbReference>
<dbReference type="Proteomes" id="UP000215896">
    <property type="component" value="Unassembled WGS sequence"/>
</dbReference>
<dbReference type="InterPro" id="IPR038084">
    <property type="entry name" value="PduO/GlcC-like_sf"/>
</dbReference>
<keyword evidence="1" id="KW-0808">Transferase</keyword>
<dbReference type="GO" id="GO:0016740">
    <property type="term" value="F:transferase activity"/>
    <property type="evidence" value="ECO:0007669"/>
    <property type="project" value="UniProtKB-KW"/>
</dbReference>
<sequence length="122" mass="12210">MDAALARAEELGLAMNIAIADSAGRLVAFERMDGAMPISAGIAQDKAWTVIAGNGLPTADWYETISGDPALKQGFPHRDRLVIFGGGVPITVDGQLVGAVGVSGGSAEEDADVASAGAAAVS</sequence>
<dbReference type="SUPFAM" id="SSF143744">
    <property type="entry name" value="GlcG-like"/>
    <property type="match status" value="1"/>
</dbReference>
<reference evidence="1 2" key="1">
    <citation type="submission" date="2017-07" db="EMBL/GenBank/DDBJ databases">
        <title>Draft whole genome sequences of clinical Proprionibacteriaceae strains.</title>
        <authorList>
            <person name="Bernier A.-M."/>
            <person name="Bernard K."/>
            <person name="Domingo M.-C."/>
        </authorList>
    </citation>
    <scope>NUCLEOTIDE SEQUENCE [LARGE SCALE GENOMIC DNA]</scope>
    <source>
        <strain evidence="1 2">NML 030167</strain>
    </source>
</reference>
<proteinExistence type="predicted"/>
<dbReference type="EMBL" id="NMVO01000019">
    <property type="protein sequence ID" value="OYO08009.1"/>
    <property type="molecule type" value="Genomic_DNA"/>
</dbReference>